<keyword evidence="6" id="KW-1185">Reference proteome</keyword>
<keyword evidence="3" id="KW-0808">Transferase</keyword>
<dbReference type="PANTHER" id="PTHR46671">
    <property type="entry name" value="PROTEIN CBG11221"/>
    <property type="match status" value="1"/>
</dbReference>
<protein>
    <submittedName>
        <fullName evidence="7">Glycosyltransferase</fullName>
    </submittedName>
</protein>
<reference evidence="7" key="1">
    <citation type="submission" date="2017-02" db="UniProtKB">
        <authorList>
            <consortium name="WormBaseParasite"/>
        </authorList>
    </citation>
    <scope>IDENTIFICATION</scope>
</reference>
<dbReference type="InterPro" id="IPR003406">
    <property type="entry name" value="Glyco_trans_14"/>
</dbReference>
<keyword evidence="4" id="KW-0472">Membrane</keyword>
<evidence type="ECO:0000313" key="6">
    <source>
        <dbReference type="Proteomes" id="UP000038045"/>
    </source>
</evidence>
<dbReference type="Proteomes" id="UP000038045">
    <property type="component" value="Unplaced"/>
</dbReference>
<dbReference type="PANTHER" id="PTHR46671:SF7">
    <property type="entry name" value="CORE-2_I-BRANCHING ENZYME"/>
    <property type="match status" value="1"/>
</dbReference>
<name>A0A0N4ZEM5_PARTI</name>
<organism evidence="6 7">
    <name type="scientific">Parastrongyloides trichosuri</name>
    <name type="common">Possum-specific nematode worm</name>
    <dbReference type="NCBI Taxonomy" id="131310"/>
    <lineage>
        <taxon>Eukaryota</taxon>
        <taxon>Metazoa</taxon>
        <taxon>Ecdysozoa</taxon>
        <taxon>Nematoda</taxon>
        <taxon>Chromadorea</taxon>
        <taxon>Rhabditida</taxon>
        <taxon>Tylenchina</taxon>
        <taxon>Panagrolaimomorpha</taxon>
        <taxon>Strongyloidoidea</taxon>
        <taxon>Strongyloididae</taxon>
        <taxon>Parastrongyloides</taxon>
    </lineage>
</organism>
<keyword evidence="2" id="KW-0328">Glycosyltransferase</keyword>
<evidence type="ECO:0000256" key="5">
    <source>
        <dbReference type="ARBA" id="ARBA00023180"/>
    </source>
</evidence>
<dbReference type="GO" id="GO:0016020">
    <property type="term" value="C:membrane"/>
    <property type="evidence" value="ECO:0007669"/>
    <property type="project" value="UniProtKB-SubCell"/>
</dbReference>
<evidence type="ECO:0000256" key="4">
    <source>
        <dbReference type="ARBA" id="ARBA00023136"/>
    </source>
</evidence>
<evidence type="ECO:0000256" key="1">
    <source>
        <dbReference type="ARBA" id="ARBA00004606"/>
    </source>
</evidence>
<keyword evidence="5" id="KW-0325">Glycoprotein</keyword>
<accession>A0A0N4ZEM5</accession>
<comment type="subcellular location">
    <subcellularLocation>
        <location evidence="1">Membrane</location>
        <topology evidence="1">Single-pass type II membrane protein</topology>
    </subcellularLocation>
</comment>
<dbReference type="Pfam" id="PF02485">
    <property type="entry name" value="Branch"/>
    <property type="match status" value="1"/>
</dbReference>
<evidence type="ECO:0000313" key="7">
    <source>
        <dbReference type="WBParaSite" id="PTRK_0000612400.1"/>
    </source>
</evidence>
<dbReference type="STRING" id="131310.A0A0N4ZEM5"/>
<proteinExistence type="predicted"/>
<evidence type="ECO:0000256" key="2">
    <source>
        <dbReference type="ARBA" id="ARBA00022676"/>
    </source>
</evidence>
<dbReference type="GO" id="GO:0016757">
    <property type="term" value="F:glycosyltransferase activity"/>
    <property type="evidence" value="ECO:0007669"/>
    <property type="project" value="UniProtKB-KW"/>
</dbReference>
<sequence>MCIYNRYKKEFLQSDILGRKLKVLHNYKPFFKRGPLTERLKCSEYFEENYIFDKNERVTRKFDVKSNISLTCENIKKRRYFSPIPLSKEEKDFPLAYSYLVYTEYEFIELMLSLIYQPQNVYCFSIDGKQSNEFKMKIFSLSFCFDNVFVSDKEYKINSQGLHYSTSHRECLNKIRNYKWKYAFLLQNHDFPLKTNKELVKILTKFNGTSDFKAGKSDKNRLHRESDWTFGGLKIFQNPSSIDKKILKQEIKIAKGYSEITVSRQALDYMWEKLDLNVYQENFDKYHKFGNDELFWSILFSNYEILKIPGTLPSHCINKKSSLVHYTRFSDWAYTHLPRYQCPSIAKRHSICIMGVEYLKTLEENKFLFGNKFMDSTDAGAVDCWSERLFNRTYYPENYKEIDTSVYDDRIQINFQKYLESSKDISGFNCDLKY</sequence>
<evidence type="ECO:0000256" key="3">
    <source>
        <dbReference type="ARBA" id="ARBA00022679"/>
    </source>
</evidence>
<dbReference type="WBParaSite" id="PTRK_0000612400.1">
    <property type="protein sequence ID" value="PTRK_0000612400.1"/>
    <property type="gene ID" value="PTRK_0000612400"/>
</dbReference>
<dbReference type="AlphaFoldDB" id="A0A0N4ZEM5"/>